<keyword evidence="1" id="KW-0507">mRNA processing</keyword>
<keyword evidence="3 5" id="KW-0863">Zinc-finger</keyword>
<keyword evidence="4" id="KW-0862">Zinc</keyword>
<dbReference type="PANTHER" id="PTHR12072:SF4">
    <property type="entry name" value="CWF19-LIKE PROTEIN 1"/>
    <property type="match status" value="1"/>
</dbReference>
<dbReference type="Pfam" id="PF13696">
    <property type="entry name" value="zf-CCHC_2"/>
    <property type="match status" value="3"/>
</dbReference>
<dbReference type="PANTHER" id="PTHR12072">
    <property type="entry name" value="CWF19, CELL CYCLE CONTROL PROTEIN"/>
    <property type="match status" value="1"/>
</dbReference>
<dbReference type="STRING" id="97359.A0A550C3E6"/>
<dbReference type="AlphaFoldDB" id="A0A550C3E6"/>
<name>A0A550C3E6_9AGAR</name>
<dbReference type="InterPro" id="IPR036875">
    <property type="entry name" value="Znf_CCHC_sf"/>
</dbReference>
<proteinExistence type="predicted"/>
<evidence type="ECO:0000256" key="1">
    <source>
        <dbReference type="ARBA" id="ARBA00022664"/>
    </source>
</evidence>
<dbReference type="SUPFAM" id="SSF54197">
    <property type="entry name" value="HIT-like"/>
    <property type="match status" value="1"/>
</dbReference>
<reference evidence="7 8" key="1">
    <citation type="journal article" date="2019" name="New Phytol.">
        <title>Comparative genomics reveals unique wood-decay strategies and fruiting body development in the Schizophyllaceae.</title>
        <authorList>
            <person name="Almasi E."/>
            <person name="Sahu N."/>
            <person name="Krizsan K."/>
            <person name="Balint B."/>
            <person name="Kovacs G.M."/>
            <person name="Kiss B."/>
            <person name="Cseklye J."/>
            <person name="Drula E."/>
            <person name="Henrissat B."/>
            <person name="Nagy I."/>
            <person name="Chovatia M."/>
            <person name="Adam C."/>
            <person name="LaButti K."/>
            <person name="Lipzen A."/>
            <person name="Riley R."/>
            <person name="Grigoriev I.V."/>
            <person name="Nagy L.G."/>
        </authorList>
    </citation>
    <scope>NUCLEOTIDE SEQUENCE [LARGE SCALE GENOMIC DNA]</scope>
    <source>
        <strain evidence="7 8">NL-1724</strain>
    </source>
</reference>
<dbReference type="InterPro" id="IPR040194">
    <property type="entry name" value="Cwf19-like"/>
</dbReference>
<evidence type="ECO:0000256" key="4">
    <source>
        <dbReference type="ARBA" id="ARBA00022833"/>
    </source>
</evidence>
<feature type="domain" description="CCHC-type" evidence="6">
    <location>
        <begin position="33"/>
        <end position="47"/>
    </location>
</feature>
<dbReference type="OrthoDB" id="444325at2759"/>
<evidence type="ECO:0000259" key="6">
    <source>
        <dbReference type="PROSITE" id="PS50158"/>
    </source>
</evidence>
<dbReference type="InterPro" id="IPR001878">
    <property type="entry name" value="Znf_CCHC"/>
</dbReference>
<dbReference type="Pfam" id="PF04676">
    <property type="entry name" value="CwfJ_C_2"/>
    <property type="match status" value="1"/>
</dbReference>
<dbReference type="PROSITE" id="PS50158">
    <property type="entry name" value="ZF_CCHC"/>
    <property type="match status" value="1"/>
</dbReference>
<dbReference type="InterPro" id="IPR006768">
    <property type="entry name" value="Cwf19-like_C_dom-1"/>
</dbReference>
<dbReference type="Proteomes" id="UP000320762">
    <property type="component" value="Unassembled WGS sequence"/>
</dbReference>
<dbReference type="Gene3D" id="3.30.428.10">
    <property type="entry name" value="HIT-like"/>
    <property type="match status" value="1"/>
</dbReference>
<protein>
    <submittedName>
        <fullName evidence="7">CwfJ C-terminus 1-domain-containing protein-like protein</fullName>
    </submittedName>
</protein>
<dbReference type="EMBL" id="VDMD01000029">
    <property type="protein sequence ID" value="TRM59290.1"/>
    <property type="molecule type" value="Genomic_DNA"/>
</dbReference>
<comment type="caution">
    <text evidence="7">The sequence shown here is derived from an EMBL/GenBank/DDBJ whole genome shotgun (WGS) entry which is preliminary data.</text>
</comment>
<accession>A0A550C3E6</accession>
<dbReference type="SMART" id="SM00343">
    <property type="entry name" value="ZnF_C2HC"/>
    <property type="match status" value="3"/>
</dbReference>
<dbReference type="InterPro" id="IPR036265">
    <property type="entry name" value="HIT-like_sf"/>
</dbReference>
<dbReference type="InterPro" id="IPR006767">
    <property type="entry name" value="Cwf19-like_C_dom-2"/>
</dbReference>
<evidence type="ECO:0000256" key="2">
    <source>
        <dbReference type="ARBA" id="ARBA00022723"/>
    </source>
</evidence>
<dbReference type="GO" id="GO:0071014">
    <property type="term" value="C:post-mRNA release spliceosomal complex"/>
    <property type="evidence" value="ECO:0007669"/>
    <property type="project" value="TreeGrafter"/>
</dbReference>
<keyword evidence="8" id="KW-1185">Reference proteome</keyword>
<evidence type="ECO:0000256" key="3">
    <source>
        <dbReference type="ARBA" id="ARBA00022771"/>
    </source>
</evidence>
<dbReference type="SUPFAM" id="SSF57756">
    <property type="entry name" value="Retrovirus zinc finger-like domains"/>
    <property type="match status" value="1"/>
</dbReference>
<organism evidence="7 8">
    <name type="scientific">Schizophyllum amplum</name>
    <dbReference type="NCBI Taxonomy" id="97359"/>
    <lineage>
        <taxon>Eukaryota</taxon>
        <taxon>Fungi</taxon>
        <taxon>Dikarya</taxon>
        <taxon>Basidiomycota</taxon>
        <taxon>Agaricomycotina</taxon>
        <taxon>Agaricomycetes</taxon>
        <taxon>Agaricomycetidae</taxon>
        <taxon>Agaricales</taxon>
        <taxon>Schizophyllaceae</taxon>
        <taxon>Schizophyllum</taxon>
    </lineage>
</organism>
<dbReference type="GO" id="GO:0003676">
    <property type="term" value="F:nucleic acid binding"/>
    <property type="evidence" value="ECO:0007669"/>
    <property type="project" value="InterPro"/>
</dbReference>
<evidence type="ECO:0000313" key="8">
    <source>
        <dbReference type="Proteomes" id="UP000320762"/>
    </source>
</evidence>
<dbReference type="Gene3D" id="4.10.60.10">
    <property type="entry name" value="Zinc finger, CCHC-type"/>
    <property type="match status" value="1"/>
</dbReference>
<evidence type="ECO:0000256" key="5">
    <source>
        <dbReference type="PROSITE-ProRule" id="PRU00047"/>
    </source>
</evidence>
<dbReference type="Pfam" id="PF04677">
    <property type="entry name" value="CwfJ_C_1"/>
    <property type="match status" value="1"/>
</dbReference>
<sequence>MPPPGYKCRRCESTAHFIQDCPERPVPKEGFICKLCNEPGHFVRDCPTKHAVGDTGGRKPKPGYVCRACGSEDHFIEDCLSAKQMPRQGGGGRGKRGPPREITTDECWFCLSNPNIAKHLIVAIGTECYVTLPKGQLVPTQSAADHVDVPGGGHVLIIPISHYPTFHTIPGDLAPSIIDETEKYKYSLRALYAKHDAVGVMFEVARLGRKGGHAHVQCVPVPRRLQDSVENAFRDEGARQNIDFEEDADAALQACAGGMGSYFRVDLPDGRKMVHLIKDHVPFSLQFGRQVLSTLLGAPERMEWQACLLSDEEDTADAQAFKEAFAPFNPVS</sequence>
<dbReference type="GO" id="GO:0061632">
    <property type="term" value="F:RNA lariat debranching enzyme activator activity"/>
    <property type="evidence" value="ECO:0007669"/>
    <property type="project" value="TreeGrafter"/>
</dbReference>
<dbReference type="GO" id="GO:0000398">
    <property type="term" value="P:mRNA splicing, via spliceosome"/>
    <property type="evidence" value="ECO:0007669"/>
    <property type="project" value="TreeGrafter"/>
</dbReference>
<evidence type="ECO:0000313" key="7">
    <source>
        <dbReference type="EMBL" id="TRM59290.1"/>
    </source>
</evidence>
<keyword evidence="2" id="KW-0479">Metal-binding</keyword>
<dbReference type="GO" id="GO:0008270">
    <property type="term" value="F:zinc ion binding"/>
    <property type="evidence" value="ECO:0007669"/>
    <property type="project" value="UniProtKB-KW"/>
</dbReference>
<dbReference type="InterPro" id="IPR025829">
    <property type="entry name" value="Zn_knuckle_CX2CX3GHX4C"/>
</dbReference>
<gene>
    <name evidence="7" type="ORF">BD626DRAFT_157947</name>
</gene>